<feature type="non-terminal residue" evidence="1">
    <location>
        <position position="217"/>
    </location>
</feature>
<dbReference type="Gene3D" id="2.10.50.10">
    <property type="entry name" value="Tumor Necrosis Factor Receptor, subunit A, domain 2"/>
    <property type="match status" value="1"/>
</dbReference>
<sequence>MGLEVKCERDEGVPVCVMTGSDTRKILKVTNSSLELRSLEFKDGVGEYGAAIDVEEGGEIAVKICKFDSNRATTGSRGGAIYVRRTGASVSLLGTTFVSNTPAALDNGEGGEIEVLSICPSGYSGNGKRGALLPVYGNILGININSYQCTKCSAGFYSAEGELCTPCEAGFNSSVIAATNSSVCSACAAGTYSLIGSESCSICQEGKWSSETGTGEC</sequence>
<dbReference type="Proteomes" id="UP001165082">
    <property type="component" value="Unassembled WGS sequence"/>
</dbReference>
<dbReference type="EMBL" id="BRXZ01005484">
    <property type="protein sequence ID" value="GMH66941.1"/>
    <property type="molecule type" value="Genomic_DNA"/>
</dbReference>
<protein>
    <recommendedName>
        <fullName evidence="3">Tyrosine-protein kinase ephrin type A/B receptor-like domain-containing protein</fullName>
    </recommendedName>
</protein>
<comment type="caution">
    <text evidence="1">The sequence shown here is derived from an EMBL/GenBank/DDBJ whole genome shotgun (WGS) entry which is preliminary data.</text>
</comment>
<dbReference type="InterPro" id="IPR009030">
    <property type="entry name" value="Growth_fac_rcpt_cys_sf"/>
</dbReference>
<dbReference type="SUPFAM" id="SSF57184">
    <property type="entry name" value="Growth factor receptor domain"/>
    <property type="match status" value="1"/>
</dbReference>
<evidence type="ECO:0000313" key="2">
    <source>
        <dbReference type="Proteomes" id="UP001165082"/>
    </source>
</evidence>
<keyword evidence="2" id="KW-1185">Reference proteome</keyword>
<organism evidence="1 2">
    <name type="scientific">Triparma retinervis</name>
    <dbReference type="NCBI Taxonomy" id="2557542"/>
    <lineage>
        <taxon>Eukaryota</taxon>
        <taxon>Sar</taxon>
        <taxon>Stramenopiles</taxon>
        <taxon>Ochrophyta</taxon>
        <taxon>Bolidophyceae</taxon>
        <taxon>Parmales</taxon>
        <taxon>Triparmaceae</taxon>
        <taxon>Triparma</taxon>
    </lineage>
</organism>
<dbReference type="AlphaFoldDB" id="A0A9W7AAX5"/>
<proteinExistence type="predicted"/>
<gene>
    <name evidence="1" type="ORF">TrRE_jg3092</name>
</gene>
<evidence type="ECO:0000313" key="1">
    <source>
        <dbReference type="EMBL" id="GMH66941.1"/>
    </source>
</evidence>
<dbReference type="SMART" id="SM01411">
    <property type="entry name" value="Ephrin_rec_like"/>
    <property type="match status" value="2"/>
</dbReference>
<dbReference type="OrthoDB" id="237342at2759"/>
<accession>A0A9W7AAX5</accession>
<evidence type="ECO:0008006" key="3">
    <source>
        <dbReference type="Google" id="ProtNLM"/>
    </source>
</evidence>
<reference evidence="1" key="1">
    <citation type="submission" date="2022-07" db="EMBL/GenBank/DDBJ databases">
        <title>Genome analysis of Parmales, a sister group of diatoms, reveals the evolutionary specialization of diatoms from phago-mixotrophs to photoautotrophs.</title>
        <authorList>
            <person name="Ban H."/>
            <person name="Sato S."/>
            <person name="Yoshikawa S."/>
            <person name="Kazumasa Y."/>
            <person name="Nakamura Y."/>
            <person name="Ichinomiya M."/>
            <person name="Saitoh K."/>
            <person name="Sato N."/>
            <person name="Blanc-Mathieu R."/>
            <person name="Endo H."/>
            <person name="Kuwata A."/>
            <person name="Ogata H."/>
        </authorList>
    </citation>
    <scope>NUCLEOTIDE SEQUENCE</scope>
</reference>
<name>A0A9W7AAX5_9STRA</name>